<dbReference type="EMBL" id="CP031158">
    <property type="protein sequence ID" value="AXH00021.1"/>
    <property type="molecule type" value="Genomic_DNA"/>
</dbReference>
<dbReference type="GO" id="GO:0031640">
    <property type="term" value="P:killing of cells of another organism"/>
    <property type="evidence" value="ECO:0007669"/>
    <property type="project" value="UniProtKB-KW"/>
</dbReference>
<dbReference type="InterPro" id="IPR006079">
    <property type="entry name" value="Lantibiotic_typ-A_Bacillales"/>
</dbReference>
<name>A0A345IJZ8_9DEIO</name>
<dbReference type="GO" id="GO:0042742">
    <property type="term" value="P:defense response to bacterium"/>
    <property type="evidence" value="ECO:0007669"/>
    <property type="project" value="UniProtKB-KW"/>
</dbReference>
<dbReference type="GO" id="GO:0005576">
    <property type="term" value="C:extracellular region"/>
    <property type="evidence" value="ECO:0007669"/>
    <property type="project" value="InterPro"/>
</dbReference>
<sequence>MTRCTPGCAQKGSFHGSSM</sequence>
<organism evidence="6 7">
    <name type="scientific">Deinococcus wulumuqiensis</name>
    <dbReference type="NCBI Taxonomy" id="980427"/>
    <lineage>
        <taxon>Bacteria</taxon>
        <taxon>Thermotogati</taxon>
        <taxon>Deinococcota</taxon>
        <taxon>Deinococci</taxon>
        <taxon>Deinococcales</taxon>
        <taxon>Deinococcaceae</taxon>
        <taxon>Deinococcus</taxon>
    </lineage>
</organism>
<proteinExistence type="inferred from homology"/>
<evidence type="ECO:0000256" key="2">
    <source>
        <dbReference type="ARBA" id="ARBA00022529"/>
    </source>
</evidence>
<keyword evidence="5" id="KW-0078">Bacteriocin</keyword>
<protein>
    <submittedName>
        <fullName evidence="6">Gallidermin family protein</fullName>
    </submittedName>
</protein>
<keyword evidence="3" id="KW-0425">Lantibiotic</keyword>
<accession>A0A345IJZ8</accession>
<gene>
    <name evidence="6" type="ORF">DVJ83_03950</name>
</gene>
<keyword evidence="2" id="KW-0929">Antimicrobial</keyword>
<dbReference type="Proteomes" id="UP000253744">
    <property type="component" value="Chromosome"/>
</dbReference>
<comment type="similarity">
    <text evidence="1">Belongs to the type A lantibiotic family.</text>
</comment>
<evidence type="ECO:0000256" key="5">
    <source>
        <dbReference type="ARBA" id="ARBA00023048"/>
    </source>
</evidence>
<evidence type="ECO:0000313" key="6">
    <source>
        <dbReference type="EMBL" id="AXH00021.1"/>
    </source>
</evidence>
<dbReference type="KEGG" id="dwu:DVJ83_03950"/>
<evidence type="ECO:0000256" key="3">
    <source>
        <dbReference type="ARBA" id="ARBA00022789"/>
    </source>
</evidence>
<evidence type="ECO:0000256" key="4">
    <source>
        <dbReference type="ARBA" id="ARBA00023022"/>
    </source>
</evidence>
<dbReference type="Pfam" id="PF02052">
    <property type="entry name" value="Gallidermin"/>
    <property type="match status" value="1"/>
</dbReference>
<dbReference type="GO" id="GO:0005102">
    <property type="term" value="F:signaling receptor binding"/>
    <property type="evidence" value="ECO:0007669"/>
    <property type="project" value="UniProtKB-KW"/>
</dbReference>
<reference evidence="6 7" key="1">
    <citation type="submission" date="2018-07" db="EMBL/GenBank/DDBJ databases">
        <title>Complete Genome and Methylome Analysis of Deinococcus wulumuqiensis NEB 479.</title>
        <authorList>
            <person name="Fomenkov A."/>
            <person name="Luyten Y."/>
            <person name="Vincze T."/>
            <person name="Anton B.P."/>
            <person name="Clark T."/>
            <person name="Roberts R.J."/>
            <person name="Morgan R.D."/>
        </authorList>
    </citation>
    <scope>NUCLEOTIDE SEQUENCE [LARGE SCALE GENOMIC DNA]</scope>
    <source>
        <strain evidence="6 7">NEB 479</strain>
    </source>
</reference>
<dbReference type="RefSeq" id="WP_114672738.1">
    <property type="nucleotide sequence ID" value="NZ_CP031158.1"/>
</dbReference>
<keyword evidence="4" id="KW-0044">Antibiotic</keyword>
<evidence type="ECO:0000313" key="7">
    <source>
        <dbReference type="Proteomes" id="UP000253744"/>
    </source>
</evidence>
<evidence type="ECO:0000256" key="1">
    <source>
        <dbReference type="ARBA" id="ARBA00009379"/>
    </source>
</evidence>
<dbReference type="AlphaFoldDB" id="A0A345IJZ8"/>